<dbReference type="AlphaFoldDB" id="J9GLY1"/>
<reference evidence="1" key="1">
    <citation type="journal article" date="2012" name="PLoS ONE">
        <title>Gene sets for utilization of primary and secondary nutrition supplies in the distal gut of endangered iberian lynx.</title>
        <authorList>
            <person name="Alcaide M."/>
            <person name="Messina E."/>
            <person name="Richter M."/>
            <person name="Bargiela R."/>
            <person name="Peplies J."/>
            <person name="Huws S.A."/>
            <person name="Newbold C.J."/>
            <person name="Golyshin P.N."/>
            <person name="Simon M.A."/>
            <person name="Lopez G."/>
            <person name="Yakimov M.M."/>
            <person name="Ferrer M."/>
        </authorList>
    </citation>
    <scope>NUCLEOTIDE SEQUENCE</scope>
</reference>
<organism evidence="1">
    <name type="scientific">gut metagenome</name>
    <dbReference type="NCBI Taxonomy" id="749906"/>
    <lineage>
        <taxon>unclassified sequences</taxon>
        <taxon>metagenomes</taxon>
        <taxon>organismal metagenomes</taxon>
    </lineage>
</organism>
<gene>
    <name evidence="1" type="ORF">EVA_02950</name>
</gene>
<protein>
    <submittedName>
        <fullName evidence="1">Uncharacterized protein</fullName>
    </submittedName>
</protein>
<name>J9GLY1_9ZZZZ</name>
<proteinExistence type="predicted"/>
<sequence>MTLLRARSSRSYWKPSASSRITREKFLELPRTTAATTC</sequence>
<evidence type="ECO:0000313" key="1">
    <source>
        <dbReference type="EMBL" id="EJX08942.1"/>
    </source>
</evidence>
<dbReference type="EMBL" id="AMCI01000502">
    <property type="protein sequence ID" value="EJX08942.1"/>
    <property type="molecule type" value="Genomic_DNA"/>
</dbReference>
<accession>J9GLY1</accession>
<comment type="caution">
    <text evidence="1">The sequence shown here is derived from an EMBL/GenBank/DDBJ whole genome shotgun (WGS) entry which is preliminary data.</text>
</comment>